<dbReference type="InterPro" id="IPR007203">
    <property type="entry name" value="ORMDL"/>
</dbReference>
<comment type="subcellular location">
    <subcellularLocation>
        <location evidence="1">Membrane</location>
        <topology evidence="1">Multi-pass membrane protein</topology>
    </subcellularLocation>
</comment>
<dbReference type="OMA" id="STHYTHF"/>
<protein>
    <submittedName>
        <fullName evidence="6">Unfolded protein response Orm1</fullName>
    </submittedName>
</protein>
<dbReference type="GO" id="GO:0005789">
    <property type="term" value="C:endoplasmic reticulum membrane"/>
    <property type="evidence" value="ECO:0007669"/>
    <property type="project" value="InterPro"/>
</dbReference>
<evidence type="ECO:0000256" key="3">
    <source>
        <dbReference type="ARBA" id="ARBA00022989"/>
    </source>
</evidence>
<organism evidence="6 7">
    <name type="scientific">Thecamonas trahens ATCC 50062</name>
    <dbReference type="NCBI Taxonomy" id="461836"/>
    <lineage>
        <taxon>Eukaryota</taxon>
        <taxon>Apusozoa</taxon>
        <taxon>Apusomonadida</taxon>
        <taxon>Apusomonadidae</taxon>
        <taxon>Thecamonas</taxon>
    </lineage>
</organism>
<evidence type="ECO:0000256" key="2">
    <source>
        <dbReference type="ARBA" id="ARBA00022692"/>
    </source>
</evidence>
<dbReference type="eggNOG" id="KOG3319">
    <property type="taxonomic scope" value="Eukaryota"/>
</dbReference>
<evidence type="ECO:0000313" key="6">
    <source>
        <dbReference type="EMBL" id="KNC46747.1"/>
    </source>
</evidence>
<dbReference type="Proteomes" id="UP000054408">
    <property type="component" value="Unassembled WGS sequence"/>
</dbReference>
<gene>
    <name evidence="6" type="ORF">AMSG_03176</name>
</gene>
<feature type="transmembrane region" description="Helical" evidence="5">
    <location>
        <begin position="115"/>
        <end position="135"/>
    </location>
</feature>
<keyword evidence="2 5" id="KW-0812">Transmembrane</keyword>
<evidence type="ECO:0000256" key="1">
    <source>
        <dbReference type="ARBA" id="ARBA00004141"/>
    </source>
</evidence>
<keyword evidence="4 5" id="KW-0472">Membrane</keyword>
<evidence type="ECO:0000256" key="5">
    <source>
        <dbReference type="SAM" id="Phobius"/>
    </source>
</evidence>
<keyword evidence="3 5" id="KW-1133">Transmembrane helix</keyword>
<evidence type="ECO:0000313" key="7">
    <source>
        <dbReference type="Proteomes" id="UP000054408"/>
    </source>
</evidence>
<dbReference type="RefSeq" id="XP_013760027.1">
    <property type="nucleotide sequence ID" value="XM_013904573.1"/>
</dbReference>
<proteinExistence type="predicted"/>
<keyword evidence="7" id="KW-1185">Reference proteome</keyword>
<dbReference type="PIRSF" id="PIRSF018147">
    <property type="entry name" value="ORMDL"/>
    <property type="match status" value="1"/>
</dbReference>
<dbReference type="STRING" id="461836.A0A0L0D325"/>
<sequence length="152" mass="17757">MDEAAPNAVNPNSTWINGRGFWIFYLCLIGGFRFFLYLLQGFMASTTAWTLFNVLHTMTTFVTWHWMKGTPFEHNQGEFKEFTLWEQLDDEVQFTTTRKFFTAVPVVLFLISCHYAHFTTTQFVINVVAVGFALIPKLPYMHRKRILGINKD</sequence>
<dbReference type="Pfam" id="PF04061">
    <property type="entry name" value="ORMDL"/>
    <property type="match status" value="1"/>
</dbReference>
<dbReference type="EMBL" id="GL349444">
    <property type="protein sequence ID" value="KNC46747.1"/>
    <property type="molecule type" value="Genomic_DNA"/>
</dbReference>
<feature type="transmembrane region" description="Helical" evidence="5">
    <location>
        <begin position="20"/>
        <end position="39"/>
    </location>
</feature>
<reference evidence="6 7" key="1">
    <citation type="submission" date="2010-05" db="EMBL/GenBank/DDBJ databases">
        <title>The Genome Sequence of Thecamonas trahens ATCC 50062.</title>
        <authorList>
            <consortium name="The Broad Institute Genome Sequencing Platform"/>
            <person name="Russ C."/>
            <person name="Cuomo C."/>
            <person name="Shea T."/>
            <person name="Young S.K."/>
            <person name="Zeng Q."/>
            <person name="Koehrsen M."/>
            <person name="Haas B."/>
            <person name="Borodovsky M."/>
            <person name="Guigo R."/>
            <person name="Alvarado L."/>
            <person name="Berlin A."/>
            <person name="Bochicchio J."/>
            <person name="Borenstein D."/>
            <person name="Chapman S."/>
            <person name="Chen Z."/>
            <person name="Freedman E."/>
            <person name="Gellesch M."/>
            <person name="Goldberg J."/>
            <person name="Griggs A."/>
            <person name="Gujja S."/>
            <person name="Heilman E."/>
            <person name="Heiman D."/>
            <person name="Hepburn T."/>
            <person name="Howarth C."/>
            <person name="Jen D."/>
            <person name="Larson L."/>
            <person name="Mehta T."/>
            <person name="Park D."/>
            <person name="Pearson M."/>
            <person name="Roberts A."/>
            <person name="Saif S."/>
            <person name="Shenoy N."/>
            <person name="Sisk P."/>
            <person name="Stolte C."/>
            <person name="Sykes S."/>
            <person name="Thomson T."/>
            <person name="Walk T."/>
            <person name="White J."/>
            <person name="Yandava C."/>
            <person name="Burger G."/>
            <person name="Gray M.W."/>
            <person name="Holland P.W.H."/>
            <person name="King N."/>
            <person name="Lang F.B.F."/>
            <person name="Roger A.J."/>
            <person name="Ruiz-Trillo I."/>
            <person name="Lander E."/>
            <person name="Nusbaum C."/>
        </authorList>
    </citation>
    <scope>NUCLEOTIDE SEQUENCE [LARGE SCALE GENOMIC DNA]</scope>
    <source>
        <strain evidence="6 7">ATCC 50062</strain>
    </source>
</reference>
<dbReference type="OrthoDB" id="1932233at2759"/>
<feature type="transmembrane region" description="Helical" evidence="5">
    <location>
        <begin position="46"/>
        <end position="67"/>
    </location>
</feature>
<name>A0A0L0D325_THETB</name>
<dbReference type="GeneID" id="25562797"/>
<accession>A0A0L0D325</accession>
<dbReference type="AlphaFoldDB" id="A0A0L0D325"/>
<evidence type="ECO:0000256" key="4">
    <source>
        <dbReference type="ARBA" id="ARBA00023136"/>
    </source>
</evidence>
<dbReference type="PANTHER" id="PTHR12665">
    <property type="entry name" value="ORMDL PROTEINS"/>
    <property type="match status" value="1"/>
</dbReference>